<gene>
    <name evidence="1" type="ORF">B0A49_13375</name>
</gene>
<dbReference type="EMBL" id="NAJN01002313">
    <property type="protein sequence ID" value="TKA54386.1"/>
    <property type="molecule type" value="Genomic_DNA"/>
</dbReference>
<protein>
    <submittedName>
        <fullName evidence="1">Uncharacterized protein</fullName>
    </submittedName>
</protein>
<sequence length="142" mass="16371">MAGYLGSEPDRAIKNVKDGLTALVYHRDGQVSQILANQARRVEQMMGDLTRRANYARWQPVGLQQYWRQWMRGRAEVARVKATTYIEKYMRALQDGYNSPSIQESIRQHPHDPASQTGTVWVNKINHFQQAVDNAPAWTNPF</sequence>
<evidence type="ECO:0000313" key="2">
    <source>
        <dbReference type="Proteomes" id="UP000308768"/>
    </source>
</evidence>
<dbReference type="AlphaFoldDB" id="A0A4U0VZE8"/>
<proteinExistence type="predicted"/>
<organism evidence="1 2">
    <name type="scientific">Cryomyces minteri</name>
    <dbReference type="NCBI Taxonomy" id="331657"/>
    <lineage>
        <taxon>Eukaryota</taxon>
        <taxon>Fungi</taxon>
        <taxon>Dikarya</taxon>
        <taxon>Ascomycota</taxon>
        <taxon>Pezizomycotina</taxon>
        <taxon>Dothideomycetes</taxon>
        <taxon>Dothideomycetes incertae sedis</taxon>
        <taxon>Cryomyces</taxon>
    </lineage>
</organism>
<evidence type="ECO:0000313" key="1">
    <source>
        <dbReference type="EMBL" id="TKA54386.1"/>
    </source>
</evidence>
<keyword evidence="2" id="KW-1185">Reference proteome</keyword>
<dbReference type="OrthoDB" id="73875at2759"/>
<dbReference type="STRING" id="331657.A0A4U0VZE8"/>
<name>A0A4U0VZE8_9PEZI</name>
<reference evidence="1 2" key="1">
    <citation type="submission" date="2017-03" db="EMBL/GenBank/DDBJ databases">
        <title>Genomes of endolithic fungi from Antarctica.</title>
        <authorList>
            <person name="Coleine C."/>
            <person name="Masonjones S."/>
            <person name="Stajich J.E."/>
        </authorList>
    </citation>
    <scope>NUCLEOTIDE SEQUENCE [LARGE SCALE GENOMIC DNA]</scope>
    <source>
        <strain evidence="1 2">CCFEE 5187</strain>
    </source>
</reference>
<accession>A0A4U0VZE8</accession>
<dbReference type="Proteomes" id="UP000308768">
    <property type="component" value="Unassembled WGS sequence"/>
</dbReference>
<comment type="caution">
    <text evidence="1">The sequence shown here is derived from an EMBL/GenBank/DDBJ whole genome shotgun (WGS) entry which is preliminary data.</text>
</comment>